<dbReference type="OMA" id="ILPDAWS"/>
<proteinExistence type="predicted"/>
<protein>
    <submittedName>
        <fullName evidence="2">Uncharacterized protein</fullName>
    </submittedName>
</protein>
<organism evidence="2">
    <name type="scientific">Triticum urartu</name>
    <name type="common">Red wild einkorn</name>
    <name type="synonym">Crithodium urartu</name>
    <dbReference type="NCBI Taxonomy" id="4572"/>
    <lineage>
        <taxon>Eukaryota</taxon>
        <taxon>Viridiplantae</taxon>
        <taxon>Streptophyta</taxon>
        <taxon>Embryophyta</taxon>
        <taxon>Tracheophyta</taxon>
        <taxon>Spermatophyta</taxon>
        <taxon>Magnoliopsida</taxon>
        <taxon>Liliopsida</taxon>
        <taxon>Poales</taxon>
        <taxon>Poaceae</taxon>
        <taxon>BOP clade</taxon>
        <taxon>Pooideae</taxon>
        <taxon>Triticodae</taxon>
        <taxon>Triticeae</taxon>
        <taxon>Triticinae</taxon>
        <taxon>Triticum</taxon>
    </lineage>
</organism>
<name>M8AC78_TRIUA</name>
<feature type="compositionally biased region" description="Low complexity" evidence="1">
    <location>
        <begin position="1"/>
        <end position="17"/>
    </location>
</feature>
<feature type="region of interest" description="Disordered" evidence="1">
    <location>
        <begin position="1"/>
        <end position="45"/>
    </location>
</feature>
<evidence type="ECO:0000313" key="2">
    <source>
        <dbReference type="EMBL" id="EMS62380.1"/>
    </source>
</evidence>
<feature type="compositionally biased region" description="Polar residues" evidence="1">
    <location>
        <begin position="32"/>
        <end position="41"/>
    </location>
</feature>
<sequence>MPAAALQPLVLLPQQRTPAPPRPHTAREAPASSASRLPSTDQEPELHLLRPRLSERSSLLEHAQDPWRPPELLPCVPPLVLVSLRLHRSTIGPIAPPRVPVGGKSPRPDQFDGVPKMPDSNGNDMHHEEDDGLFTYSDPILPDAWS</sequence>
<accession>M8AC78</accession>
<feature type="region of interest" description="Disordered" evidence="1">
    <location>
        <begin position="92"/>
        <end position="146"/>
    </location>
</feature>
<dbReference type="EMBL" id="KD083351">
    <property type="protein sequence ID" value="EMS62380.1"/>
    <property type="molecule type" value="Genomic_DNA"/>
</dbReference>
<dbReference type="AlphaFoldDB" id="M8AC78"/>
<gene>
    <name evidence="2" type="ORF">TRIUR3_22065</name>
</gene>
<reference evidence="2" key="1">
    <citation type="journal article" date="2013" name="Nature">
        <title>Draft genome of the wheat A-genome progenitor Triticum urartu.</title>
        <authorList>
            <person name="Ling H.Q."/>
            <person name="Zhao S."/>
            <person name="Liu D."/>
            <person name="Wang J."/>
            <person name="Sun H."/>
            <person name="Zhang C."/>
            <person name="Fan H."/>
            <person name="Li D."/>
            <person name="Dong L."/>
            <person name="Tao Y."/>
            <person name="Gao C."/>
            <person name="Wu H."/>
            <person name="Li Y."/>
            <person name="Cui Y."/>
            <person name="Guo X."/>
            <person name="Zheng S."/>
            <person name="Wang B."/>
            <person name="Yu K."/>
            <person name="Liang Q."/>
            <person name="Yang W."/>
            <person name="Lou X."/>
            <person name="Chen J."/>
            <person name="Feng M."/>
            <person name="Jian J."/>
            <person name="Zhang X."/>
            <person name="Luo G."/>
            <person name="Jiang Y."/>
            <person name="Liu J."/>
            <person name="Wang Z."/>
            <person name="Sha Y."/>
            <person name="Zhang B."/>
            <person name="Wu H."/>
            <person name="Tang D."/>
            <person name="Shen Q."/>
            <person name="Xue P."/>
            <person name="Zou S."/>
            <person name="Wang X."/>
            <person name="Liu X."/>
            <person name="Wang F."/>
            <person name="Yang Y."/>
            <person name="An X."/>
            <person name="Dong Z."/>
            <person name="Zhang K."/>
            <person name="Zhang X."/>
            <person name="Luo M.C."/>
            <person name="Dvorak J."/>
            <person name="Tong Y."/>
            <person name="Wang J."/>
            <person name="Yang H."/>
            <person name="Li Z."/>
            <person name="Wang D."/>
            <person name="Zhang A."/>
            <person name="Wang J."/>
        </authorList>
    </citation>
    <scope>NUCLEOTIDE SEQUENCE</scope>
</reference>
<evidence type="ECO:0000256" key="1">
    <source>
        <dbReference type="SAM" id="MobiDB-lite"/>
    </source>
</evidence>